<dbReference type="AlphaFoldDB" id="A0A0F4T1B2"/>
<dbReference type="Proteomes" id="UP000033500">
    <property type="component" value="Unassembled WGS sequence"/>
</dbReference>
<name>A0A0F4T1B2_PSEFL</name>
<protein>
    <submittedName>
        <fullName evidence="2">Uncharacterized protein</fullName>
    </submittedName>
</protein>
<evidence type="ECO:0000313" key="2">
    <source>
        <dbReference type="EMBL" id="KJZ37197.1"/>
    </source>
</evidence>
<evidence type="ECO:0000313" key="3">
    <source>
        <dbReference type="Proteomes" id="UP000033500"/>
    </source>
</evidence>
<dbReference type="RefSeq" id="WP_046049162.1">
    <property type="nucleotide sequence ID" value="NZ_LACD01000033.1"/>
</dbReference>
<gene>
    <name evidence="2" type="ORF">VC34_26240</name>
</gene>
<proteinExistence type="predicted"/>
<feature type="region of interest" description="Disordered" evidence="1">
    <location>
        <begin position="92"/>
        <end position="116"/>
    </location>
</feature>
<dbReference type="EMBL" id="LACD01000033">
    <property type="protein sequence ID" value="KJZ37197.1"/>
    <property type="molecule type" value="Genomic_DNA"/>
</dbReference>
<organism evidence="2 3">
    <name type="scientific">Pseudomonas fluorescens</name>
    <dbReference type="NCBI Taxonomy" id="294"/>
    <lineage>
        <taxon>Bacteria</taxon>
        <taxon>Pseudomonadati</taxon>
        <taxon>Pseudomonadota</taxon>
        <taxon>Gammaproteobacteria</taxon>
        <taxon>Pseudomonadales</taxon>
        <taxon>Pseudomonadaceae</taxon>
        <taxon>Pseudomonas</taxon>
    </lineage>
</organism>
<evidence type="ECO:0000256" key="1">
    <source>
        <dbReference type="SAM" id="MobiDB-lite"/>
    </source>
</evidence>
<accession>A0A0F4T1B2</accession>
<sequence length="365" mass="40409">MHIQIMAAPTSMIRPAPHMGDGEDLSQTMAAELTGTLGYNDGDLIGEGSMLPDDLADDLEQYDDQRARDDAHLFMDETQRNQLAALQGLSTHELSTPPNQPVPPSDALQQERARLAEQSNALEQQRQNLAAIQQQNLAVQQANLEAHRWAQLEAQVPDFEIDPEGHVAAKFRLQELRVQEAAQADHHRREFSAQTQQVQQEAQQIGQVMASVEQEFVDSRLNGDSAAYQSAFDHVNSRVAADMRQRYPGLDDAGMQTLQMIASVQFIKNCAQMGINPAEHIFGKAKELGWRSANARVPHQNAPRQNHSLTQLANMSDKQFDKAMAPPGQSRSKGVTLEALGQMDDAEFDKFFDSMRGSNQLGFGG</sequence>
<reference evidence="2 3" key="1">
    <citation type="submission" date="2015-03" db="EMBL/GenBank/DDBJ databases">
        <title>Comparative genomics of Pseudomonas insights into diversity of traits involved in vanlence and defense.</title>
        <authorList>
            <person name="Qin Y."/>
        </authorList>
    </citation>
    <scope>NUCLEOTIDE SEQUENCE [LARGE SCALE GENOMIC DNA]</scope>
    <source>
        <strain evidence="2 3">C3</strain>
    </source>
</reference>
<comment type="caution">
    <text evidence="2">The sequence shown here is derived from an EMBL/GenBank/DDBJ whole genome shotgun (WGS) entry which is preliminary data.</text>
</comment>